<dbReference type="Proteomes" id="UP000298663">
    <property type="component" value="Unassembled WGS sequence"/>
</dbReference>
<feature type="region of interest" description="Disordered" evidence="1">
    <location>
        <begin position="106"/>
        <end position="137"/>
    </location>
</feature>
<evidence type="ECO:0000256" key="1">
    <source>
        <dbReference type="SAM" id="MobiDB-lite"/>
    </source>
</evidence>
<evidence type="ECO:0000313" key="3">
    <source>
        <dbReference type="Proteomes" id="UP000298663"/>
    </source>
</evidence>
<sequence length="137" mass="15970">MPSRGRPRYGTLDDKDPNKDRPQVIRTRMKARERRESEKRLLAGAKEMQEQITQLRKENEKLKKQMKEMDETYRQKMEFHNVQMSVYRDKDATLIDQNCTLRRQLQNLSIGASSPPSIPLPTHDPDQPSSSTAEISS</sequence>
<reference evidence="2 3" key="1">
    <citation type="journal article" date="2015" name="Genome Biol.">
        <title>Comparative genomics of Steinernema reveals deeply conserved gene regulatory networks.</title>
        <authorList>
            <person name="Dillman A.R."/>
            <person name="Macchietto M."/>
            <person name="Porter C.F."/>
            <person name="Rogers A."/>
            <person name="Williams B."/>
            <person name="Antoshechkin I."/>
            <person name="Lee M.M."/>
            <person name="Goodwin Z."/>
            <person name="Lu X."/>
            <person name="Lewis E.E."/>
            <person name="Goodrich-Blair H."/>
            <person name="Stock S.P."/>
            <person name="Adams B.J."/>
            <person name="Sternberg P.W."/>
            <person name="Mortazavi A."/>
        </authorList>
    </citation>
    <scope>NUCLEOTIDE SEQUENCE [LARGE SCALE GENOMIC DNA]</scope>
    <source>
        <strain evidence="2 3">ALL</strain>
    </source>
</reference>
<comment type="caution">
    <text evidence="2">The sequence shown here is derived from an EMBL/GenBank/DDBJ whole genome shotgun (WGS) entry which is preliminary data.</text>
</comment>
<protein>
    <submittedName>
        <fullName evidence="2">Uncharacterized protein</fullName>
    </submittedName>
</protein>
<name>A0A4U5M848_STECR</name>
<dbReference type="OrthoDB" id="10540157at2759"/>
<feature type="compositionally biased region" description="Polar residues" evidence="1">
    <location>
        <begin position="127"/>
        <end position="137"/>
    </location>
</feature>
<accession>A0A4U5M848</accession>
<feature type="compositionally biased region" description="Polar residues" evidence="1">
    <location>
        <begin position="106"/>
        <end position="115"/>
    </location>
</feature>
<gene>
    <name evidence="2" type="ORF">L596_025565</name>
</gene>
<proteinExistence type="predicted"/>
<reference evidence="2 3" key="2">
    <citation type="journal article" date="2019" name="G3 (Bethesda)">
        <title>Hybrid Assembly of the Genome of the Entomopathogenic Nematode Steinernema carpocapsae Identifies the X-Chromosome.</title>
        <authorList>
            <person name="Serra L."/>
            <person name="Macchietto M."/>
            <person name="Macias-Munoz A."/>
            <person name="McGill C.J."/>
            <person name="Rodriguez I.M."/>
            <person name="Rodriguez B."/>
            <person name="Murad R."/>
            <person name="Mortazavi A."/>
        </authorList>
    </citation>
    <scope>NUCLEOTIDE SEQUENCE [LARGE SCALE GENOMIC DNA]</scope>
    <source>
        <strain evidence="2 3">ALL</strain>
    </source>
</reference>
<dbReference type="AlphaFoldDB" id="A0A4U5M848"/>
<keyword evidence="3" id="KW-1185">Reference proteome</keyword>
<feature type="region of interest" description="Disordered" evidence="1">
    <location>
        <begin position="1"/>
        <end position="46"/>
    </location>
</feature>
<feature type="compositionally biased region" description="Basic and acidic residues" evidence="1">
    <location>
        <begin position="11"/>
        <end position="23"/>
    </location>
</feature>
<dbReference type="EMBL" id="AZBU02000009">
    <property type="protein sequence ID" value="TKR65111.1"/>
    <property type="molecule type" value="Genomic_DNA"/>
</dbReference>
<organism evidence="2 3">
    <name type="scientific">Steinernema carpocapsae</name>
    <name type="common">Entomopathogenic nematode</name>
    <dbReference type="NCBI Taxonomy" id="34508"/>
    <lineage>
        <taxon>Eukaryota</taxon>
        <taxon>Metazoa</taxon>
        <taxon>Ecdysozoa</taxon>
        <taxon>Nematoda</taxon>
        <taxon>Chromadorea</taxon>
        <taxon>Rhabditida</taxon>
        <taxon>Tylenchina</taxon>
        <taxon>Panagrolaimomorpha</taxon>
        <taxon>Strongyloidoidea</taxon>
        <taxon>Steinernematidae</taxon>
        <taxon>Steinernema</taxon>
    </lineage>
</organism>
<evidence type="ECO:0000313" key="2">
    <source>
        <dbReference type="EMBL" id="TKR65111.1"/>
    </source>
</evidence>